<keyword evidence="14" id="KW-1185">Reference proteome</keyword>
<keyword evidence="8" id="KW-1133">Transmembrane helix</keyword>
<gene>
    <name evidence="13" type="ORF">Dsin_031406</name>
</gene>
<dbReference type="EMBL" id="JANJYJ010000010">
    <property type="protein sequence ID" value="KAK3184120.1"/>
    <property type="molecule type" value="Genomic_DNA"/>
</dbReference>
<comment type="similarity">
    <text evidence="11">Belongs to the plant Proton pump-interactor protein family.</text>
</comment>
<dbReference type="GO" id="GO:0005789">
    <property type="term" value="C:endoplasmic reticulum membrane"/>
    <property type="evidence" value="ECO:0007669"/>
    <property type="project" value="UniProtKB-SubCell"/>
</dbReference>
<sequence>METKFVQGSSNPESVKDGNCLPEYIAAEKLNQEQELDEPVNVNGCVEKKVHEFYFINYSPYEDQTLESRIEEAEKLYENINRNAWSVAGIYNQRQSDRRNLDLQMYNLRSRHVDIKETLDWTKRKLDHLQLRLYKLNITKNSCKEISHFTVEKHSEDLIQGISKSRGRGRRPSFGSYYISRGEMVRSDAAQLEFLTLRTHRTKCLATENQGLKERNLSQQKGAIYPFSSVNELSYFFRWLYNCMQRQANKKVSHKQIVKEIEQLERAAEKATTNATRQGKIGNPLCSRKSIQDQVRLINKIAEELRMELLKIMDEIKHVGKDLKVAENDTHHLRTQFYVVKQRSIEVNQNILNLRKQLDEENCRYNAVLSKAREVAREKNVKALEELSLMLTVYLCKYLYNVCVSLHLDHQERKLIFKQGLIDEDGLLSSWGSKDCCKWRGVSCSNLTGHVVELDLQFRTPSEVMYIQPLRDSITSSLLELQHFRGQQISAN</sequence>
<dbReference type="GO" id="GO:0005886">
    <property type="term" value="C:plasma membrane"/>
    <property type="evidence" value="ECO:0007669"/>
    <property type="project" value="UniProtKB-SubCell"/>
</dbReference>
<evidence type="ECO:0000256" key="6">
    <source>
        <dbReference type="ARBA" id="ARBA00022737"/>
    </source>
</evidence>
<evidence type="ECO:0000313" key="14">
    <source>
        <dbReference type="Proteomes" id="UP001281410"/>
    </source>
</evidence>
<keyword evidence="5" id="KW-0812">Transmembrane</keyword>
<keyword evidence="4" id="KW-0433">Leucine-rich repeat</keyword>
<dbReference type="InterPro" id="IPR032675">
    <property type="entry name" value="LRR_dom_sf"/>
</dbReference>
<keyword evidence="9" id="KW-0175">Coiled coil</keyword>
<evidence type="ECO:0000256" key="1">
    <source>
        <dbReference type="ARBA" id="ARBA00004162"/>
    </source>
</evidence>
<dbReference type="Proteomes" id="UP001281410">
    <property type="component" value="Unassembled WGS sequence"/>
</dbReference>
<evidence type="ECO:0000256" key="5">
    <source>
        <dbReference type="ARBA" id="ARBA00022692"/>
    </source>
</evidence>
<evidence type="ECO:0000259" key="12">
    <source>
        <dbReference type="Pfam" id="PF08263"/>
    </source>
</evidence>
<evidence type="ECO:0000256" key="8">
    <source>
        <dbReference type="ARBA" id="ARBA00022989"/>
    </source>
</evidence>
<feature type="domain" description="Leucine-rich repeat-containing N-terminal plant-type" evidence="12">
    <location>
        <begin position="417"/>
        <end position="445"/>
    </location>
</feature>
<dbReference type="PANTHER" id="PTHR32219">
    <property type="entry name" value="RNA-BINDING PROTEIN YLMH-RELATED"/>
    <property type="match status" value="1"/>
</dbReference>
<dbReference type="Gene3D" id="3.80.10.10">
    <property type="entry name" value="Ribonuclease Inhibitor"/>
    <property type="match status" value="1"/>
</dbReference>
<evidence type="ECO:0000256" key="11">
    <source>
        <dbReference type="ARBA" id="ARBA00038080"/>
    </source>
</evidence>
<evidence type="ECO:0000313" key="13">
    <source>
        <dbReference type="EMBL" id="KAK3184120.1"/>
    </source>
</evidence>
<evidence type="ECO:0000256" key="4">
    <source>
        <dbReference type="ARBA" id="ARBA00022614"/>
    </source>
</evidence>
<keyword evidence="3" id="KW-1003">Cell membrane</keyword>
<dbReference type="Pfam" id="PF08263">
    <property type="entry name" value="LRRNT_2"/>
    <property type="match status" value="1"/>
</dbReference>
<keyword evidence="7" id="KW-0256">Endoplasmic reticulum</keyword>
<keyword evidence="10" id="KW-0472">Membrane</keyword>
<proteinExistence type="inferred from homology"/>
<evidence type="ECO:0000256" key="2">
    <source>
        <dbReference type="ARBA" id="ARBA00004389"/>
    </source>
</evidence>
<name>A0AAD9ZLF9_9ROSI</name>
<accession>A0AAD9ZLF9</accession>
<dbReference type="InterPro" id="IPR055282">
    <property type="entry name" value="PPI1-4"/>
</dbReference>
<evidence type="ECO:0000256" key="9">
    <source>
        <dbReference type="ARBA" id="ARBA00023054"/>
    </source>
</evidence>
<keyword evidence="6" id="KW-0677">Repeat</keyword>
<organism evidence="13 14">
    <name type="scientific">Dipteronia sinensis</name>
    <dbReference type="NCBI Taxonomy" id="43782"/>
    <lineage>
        <taxon>Eukaryota</taxon>
        <taxon>Viridiplantae</taxon>
        <taxon>Streptophyta</taxon>
        <taxon>Embryophyta</taxon>
        <taxon>Tracheophyta</taxon>
        <taxon>Spermatophyta</taxon>
        <taxon>Magnoliopsida</taxon>
        <taxon>eudicotyledons</taxon>
        <taxon>Gunneridae</taxon>
        <taxon>Pentapetalae</taxon>
        <taxon>rosids</taxon>
        <taxon>malvids</taxon>
        <taxon>Sapindales</taxon>
        <taxon>Sapindaceae</taxon>
        <taxon>Hippocastanoideae</taxon>
        <taxon>Acereae</taxon>
        <taxon>Dipteronia</taxon>
    </lineage>
</organism>
<dbReference type="InterPro" id="IPR013210">
    <property type="entry name" value="LRR_N_plant-typ"/>
</dbReference>
<dbReference type="AlphaFoldDB" id="A0AAD9ZLF9"/>
<comment type="caution">
    <text evidence="13">The sequence shown here is derived from an EMBL/GenBank/DDBJ whole genome shotgun (WGS) entry which is preliminary data.</text>
</comment>
<dbReference type="PANTHER" id="PTHR32219:SF21">
    <property type="entry name" value="PROTON PUMP-INTERACTOR 1-LIKE"/>
    <property type="match status" value="1"/>
</dbReference>
<evidence type="ECO:0000256" key="3">
    <source>
        <dbReference type="ARBA" id="ARBA00022475"/>
    </source>
</evidence>
<evidence type="ECO:0000256" key="10">
    <source>
        <dbReference type="ARBA" id="ARBA00023136"/>
    </source>
</evidence>
<evidence type="ECO:0000256" key="7">
    <source>
        <dbReference type="ARBA" id="ARBA00022824"/>
    </source>
</evidence>
<comment type="subcellular location">
    <subcellularLocation>
        <location evidence="1">Cell membrane</location>
        <topology evidence="1">Single-pass membrane protein</topology>
    </subcellularLocation>
    <subcellularLocation>
        <location evidence="2">Endoplasmic reticulum membrane</location>
        <topology evidence="2">Single-pass membrane protein</topology>
    </subcellularLocation>
</comment>
<protein>
    <recommendedName>
        <fullName evidence="12">Leucine-rich repeat-containing N-terminal plant-type domain-containing protein</fullName>
    </recommendedName>
</protein>
<reference evidence="13" key="1">
    <citation type="journal article" date="2023" name="Plant J.">
        <title>Genome sequences and population genomics provide insights into the demographic history, inbreeding, and mutation load of two 'living fossil' tree species of Dipteronia.</title>
        <authorList>
            <person name="Feng Y."/>
            <person name="Comes H.P."/>
            <person name="Chen J."/>
            <person name="Zhu S."/>
            <person name="Lu R."/>
            <person name="Zhang X."/>
            <person name="Li P."/>
            <person name="Qiu J."/>
            <person name="Olsen K.M."/>
            <person name="Qiu Y."/>
        </authorList>
    </citation>
    <scope>NUCLEOTIDE SEQUENCE</scope>
    <source>
        <strain evidence="13">NBL</strain>
    </source>
</reference>